<evidence type="ECO:0000256" key="2">
    <source>
        <dbReference type="ARBA" id="ARBA00022679"/>
    </source>
</evidence>
<dbReference type="GO" id="GO:0016747">
    <property type="term" value="F:acyltransferase activity, transferring groups other than amino-acyl groups"/>
    <property type="evidence" value="ECO:0007669"/>
    <property type="project" value="InterPro"/>
</dbReference>
<proteinExistence type="inferred from homology"/>
<feature type="domain" description="Thiolase N-terminal" evidence="5">
    <location>
        <begin position="6"/>
        <end position="246"/>
    </location>
</feature>
<dbReference type="AlphaFoldDB" id="A0AAN0KB05"/>
<evidence type="ECO:0000256" key="3">
    <source>
        <dbReference type="ARBA" id="ARBA00023315"/>
    </source>
</evidence>
<keyword evidence="3 4" id="KW-0012">Acyltransferase</keyword>
<dbReference type="PANTHER" id="PTHR18919:SF151">
    <property type="entry name" value="BLR2427 PROTEIN"/>
    <property type="match status" value="1"/>
</dbReference>
<dbReference type="EMBL" id="AP028056">
    <property type="protein sequence ID" value="BEH01685.1"/>
    <property type="molecule type" value="Genomic_DNA"/>
</dbReference>
<evidence type="ECO:0000256" key="1">
    <source>
        <dbReference type="ARBA" id="ARBA00010982"/>
    </source>
</evidence>
<dbReference type="SUPFAM" id="SSF53901">
    <property type="entry name" value="Thiolase-like"/>
    <property type="match status" value="2"/>
</dbReference>
<dbReference type="InterPro" id="IPR016039">
    <property type="entry name" value="Thiolase-like"/>
</dbReference>
<evidence type="ECO:0000259" key="6">
    <source>
        <dbReference type="Pfam" id="PF02803"/>
    </source>
</evidence>
<evidence type="ECO:0000259" key="5">
    <source>
        <dbReference type="Pfam" id="PF00108"/>
    </source>
</evidence>
<dbReference type="KEGG" id="broo:brsh051_09660"/>
<keyword evidence="2 4" id="KW-0808">Transferase</keyword>
<dbReference type="NCBIfam" id="TIGR01930">
    <property type="entry name" value="AcCoA-C-Actrans"/>
    <property type="match status" value="1"/>
</dbReference>
<name>A0AAN0KB05_9ACTN</name>
<evidence type="ECO:0000313" key="8">
    <source>
        <dbReference type="Proteomes" id="UP001431656"/>
    </source>
</evidence>
<dbReference type="CDD" id="cd00751">
    <property type="entry name" value="thiolase"/>
    <property type="match status" value="1"/>
</dbReference>
<keyword evidence="8" id="KW-1185">Reference proteome</keyword>
<comment type="similarity">
    <text evidence="1 4">Belongs to the thiolase-like superfamily. Thiolase family.</text>
</comment>
<dbReference type="Pfam" id="PF00108">
    <property type="entry name" value="Thiolase_N"/>
    <property type="match status" value="1"/>
</dbReference>
<accession>A0AAN0KB05</accession>
<feature type="domain" description="Thiolase C-terminal" evidence="6">
    <location>
        <begin position="260"/>
        <end position="377"/>
    </location>
</feature>
<dbReference type="RefSeq" id="WP_286268022.1">
    <property type="nucleotide sequence ID" value="NZ_AP028056.1"/>
</dbReference>
<evidence type="ECO:0000256" key="4">
    <source>
        <dbReference type="RuleBase" id="RU003557"/>
    </source>
</evidence>
<protein>
    <submittedName>
        <fullName evidence="7">Thiolase family protein</fullName>
    </submittedName>
</protein>
<dbReference type="PIRSF" id="PIRSF000429">
    <property type="entry name" value="Ac-CoA_Ac_transf"/>
    <property type="match status" value="1"/>
</dbReference>
<dbReference type="InterPro" id="IPR020616">
    <property type="entry name" value="Thiolase_N"/>
</dbReference>
<evidence type="ECO:0000313" key="7">
    <source>
        <dbReference type="EMBL" id="BEH01685.1"/>
    </source>
</evidence>
<dbReference type="InterPro" id="IPR020617">
    <property type="entry name" value="Thiolase_C"/>
</dbReference>
<dbReference type="Proteomes" id="UP001431656">
    <property type="component" value="Chromosome"/>
</dbReference>
<organism evidence="7 8">
    <name type="scientific">Brooklawnia propionicigenes</name>
    <dbReference type="NCBI Taxonomy" id="3041175"/>
    <lineage>
        <taxon>Bacteria</taxon>
        <taxon>Bacillati</taxon>
        <taxon>Actinomycetota</taxon>
        <taxon>Actinomycetes</taxon>
        <taxon>Propionibacteriales</taxon>
        <taxon>Propionibacteriaceae</taxon>
        <taxon>Brooklawnia</taxon>
    </lineage>
</organism>
<gene>
    <name evidence="7" type="ORF">brsh051_09660</name>
</gene>
<dbReference type="Gene3D" id="3.40.47.10">
    <property type="match status" value="2"/>
</dbReference>
<sequence length="379" mass="39072">MSSSPVIIDAVRTPIGTEHGSLKNVTVDQLVTPLIAELAARCPEPAAISQVILGNLRGPGGNLARYCALDAGLPQQVTGLTVDQQCGAGLAAVECARGALALNPGFILAGGAQSASTQPRTFWPAASADAPGGLEEFTRAPFVPERFDDPGMGLAADLLAEECGIGRARQDAYAARSHQRAVHSIDAGVFDDEIVPIAGVTTDERPRRGFTQQRLARFRPVFRPGGTVTAANACGVNDGASLVLMTDAHTHARLGIGGLRILDLVTVGGTPARPGIGVVPAVRRLYERTGLGPDDFEVVECNEAFAGQILACLDEIGIPDERNCVQGGALALGHPWAATGAVLLTRIFTQLVREGRGGRGLAAIAIAGGMGAAIAVEAC</sequence>
<dbReference type="PANTHER" id="PTHR18919">
    <property type="entry name" value="ACETYL-COA C-ACYLTRANSFERASE"/>
    <property type="match status" value="1"/>
</dbReference>
<reference evidence="7" key="1">
    <citation type="journal article" date="2024" name="Int. J. Syst. Evol. Microbiol.">
        <title>Brooklawnia propionicigenes sp. nov., a facultatively anaerobic, propionate-producing bacterium isolated from a methanogenic reactor treating waste from cattle farms.</title>
        <authorList>
            <person name="Akita Y."/>
            <person name="Ueki A."/>
            <person name="Tonouchi A."/>
            <person name="Sugawara Y."/>
            <person name="Honma S."/>
            <person name="Kaku N."/>
            <person name="Ueki K."/>
        </authorList>
    </citation>
    <scope>NUCLEOTIDE SEQUENCE</scope>
    <source>
        <strain evidence="7">SH051</strain>
    </source>
</reference>
<dbReference type="Pfam" id="PF02803">
    <property type="entry name" value="Thiolase_C"/>
    <property type="match status" value="1"/>
</dbReference>
<dbReference type="InterPro" id="IPR002155">
    <property type="entry name" value="Thiolase"/>
</dbReference>